<dbReference type="Proteomes" id="UP000256304">
    <property type="component" value="Unassembled WGS sequence"/>
</dbReference>
<organism evidence="1 2">
    <name type="scientific">Paenibacillus taihuensis</name>
    <dbReference type="NCBI Taxonomy" id="1156355"/>
    <lineage>
        <taxon>Bacteria</taxon>
        <taxon>Bacillati</taxon>
        <taxon>Bacillota</taxon>
        <taxon>Bacilli</taxon>
        <taxon>Bacillales</taxon>
        <taxon>Paenibacillaceae</taxon>
        <taxon>Paenibacillus</taxon>
    </lineage>
</organism>
<gene>
    <name evidence="1" type="ORF">A8990_11260</name>
</gene>
<name>A0A3D9S7L4_9BACL</name>
<protein>
    <submittedName>
        <fullName evidence="1">Uncharacterized protein</fullName>
    </submittedName>
</protein>
<sequence>MLERRPLAASFFCYVGVGEVQQVKSRWGFGQEWYVVPHIGGIDREIEQEWYVVPHIGENRGATAKRALQVSTLAENG</sequence>
<reference evidence="1 2" key="1">
    <citation type="submission" date="2018-08" db="EMBL/GenBank/DDBJ databases">
        <title>Genomic Encyclopedia of Type Strains, Phase III (KMG-III): the genomes of soil and plant-associated and newly described type strains.</title>
        <authorList>
            <person name="Whitman W."/>
        </authorList>
    </citation>
    <scope>NUCLEOTIDE SEQUENCE [LARGE SCALE GENOMIC DNA]</scope>
    <source>
        <strain evidence="1 2">CGMCC 1.10966</strain>
    </source>
</reference>
<dbReference type="AlphaFoldDB" id="A0A3D9S7L4"/>
<evidence type="ECO:0000313" key="2">
    <source>
        <dbReference type="Proteomes" id="UP000256304"/>
    </source>
</evidence>
<proteinExistence type="predicted"/>
<dbReference type="EMBL" id="QTTN01000012">
    <property type="protein sequence ID" value="REE85331.1"/>
    <property type="molecule type" value="Genomic_DNA"/>
</dbReference>
<keyword evidence="2" id="KW-1185">Reference proteome</keyword>
<accession>A0A3D9S7L4</accession>
<comment type="caution">
    <text evidence="1">The sequence shown here is derived from an EMBL/GenBank/DDBJ whole genome shotgun (WGS) entry which is preliminary data.</text>
</comment>
<evidence type="ECO:0000313" key="1">
    <source>
        <dbReference type="EMBL" id="REE85331.1"/>
    </source>
</evidence>